<sequence length="88" mass="9958">MCLPYGETVTSEVHNWDPDTEEEEESEGKEGGRRFGDVDGEERQKMRGRGGLKLKEQTDKAASQGTERRRKMEERADGKKEVRGSTAL</sequence>
<keyword evidence="3" id="KW-1185">Reference proteome</keyword>
<protein>
    <submittedName>
        <fullName evidence="2">Uncharacterized protein</fullName>
    </submittedName>
</protein>
<dbReference type="Proteomes" id="UP001335648">
    <property type="component" value="Unassembled WGS sequence"/>
</dbReference>
<evidence type="ECO:0000313" key="3">
    <source>
        <dbReference type="Proteomes" id="UP001335648"/>
    </source>
</evidence>
<evidence type="ECO:0000256" key="1">
    <source>
        <dbReference type="SAM" id="MobiDB-lite"/>
    </source>
</evidence>
<reference evidence="2 3" key="1">
    <citation type="journal article" date="2023" name="Mol. Biol. Evol.">
        <title>Genomics of Secondarily Temperate Adaptation in the Only Non-Antarctic Icefish.</title>
        <authorList>
            <person name="Rivera-Colon A.G."/>
            <person name="Rayamajhi N."/>
            <person name="Minhas B.F."/>
            <person name="Madrigal G."/>
            <person name="Bilyk K.T."/>
            <person name="Yoon V."/>
            <person name="Hune M."/>
            <person name="Gregory S."/>
            <person name="Cheng C.H.C."/>
            <person name="Catchen J.M."/>
        </authorList>
    </citation>
    <scope>NUCLEOTIDE SEQUENCE [LARGE SCALE GENOMIC DNA]</scope>
    <source>
        <strain evidence="2">JC2023a</strain>
    </source>
</reference>
<feature type="compositionally biased region" description="Basic and acidic residues" evidence="1">
    <location>
        <begin position="66"/>
        <end position="88"/>
    </location>
</feature>
<dbReference type="AlphaFoldDB" id="A0AAN8BUL2"/>
<feature type="region of interest" description="Disordered" evidence="1">
    <location>
        <begin position="1"/>
        <end position="88"/>
    </location>
</feature>
<gene>
    <name evidence="2" type="ORF">CesoFtcFv8_012273</name>
</gene>
<dbReference type="EMBL" id="JAULUE010002055">
    <property type="protein sequence ID" value="KAK5891836.1"/>
    <property type="molecule type" value="Genomic_DNA"/>
</dbReference>
<feature type="compositionally biased region" description="Basic and acidic residues" evidence="1">
    <location>
        <begin position="28"/>
        <end position="45"/>
    </location>
</feature>
<name>A0AAN8BUL2_9TELE</name>
<organism evidence="2 3">
    <name type="scientific">Champsocephalus esox</name>
    <name type="common">pike icefish</name>
    <dbReference type="NCBI Taxonomy" id="159716"/>
    <lineage>
        <taxon>Eukaryota</taxon>
        <taxon>Metazoa</taxon>
        <taxon>Chordata</taxon>
        <taxon>Craniata</taxon>
        <taxon>Vertebrata</taxon>
        <taxon>Euteleostomi</taxon>
        <taxon>Actinopterygii</taxon>
        <taxon>Neopterygii</taxon>
        <taxon>Teleostei</taxon>
        <taxon>Neoteleostei</taxon>
        <taxon>Acanthomorphata</taxon>
        <taxon>Eupercaria</taxon>
        <taxon>Perciformes</taxon>
        <taxon>Notothenioidei</taxon>
        <taxon>Channichthyidae</taxon>
        <taxon>Champsocephalus</taxon>
    </lineage>
</organism>
<proteinExistence type="predicted"/>
<accession>A0AAN8BUL2</accession>
<feature type="compositionally biased region" description="Acidic residues" evidence="1">
    <location>
        <begin position="18"/>
        <end position="27"/>
    </location>
</feature>
<evidence type="ECO:0000313" key="2">
    <source>
        <dbReference type="EMBL" id="KAK5891836.1"/>
    </source>
</evidence>
<comment type="caution">
    <text evidence="2">The sequence shown here is derived from an EMBL/GenBank/DDBJ whole genome shotgun (WGS) entry which is preliminary data.</text>
</comment>